<dbReference type="Pfam" id="PF19516">
    <property type="entry name" value="DUF6049"/>
    <property type="match status" value="1"/>
</dbReference>
<keyword evidence="2" id="KW-0472">Membrane</keyword>
<feature type="compositionally biased region" description="Basic and acidic residues" evidence="1">
    <location>
        <begin position="140"/>
        <end position="150"/>
    </location>
</feature>
<proteinExistence type="predicted"/>
<evidence type="ECO:0000256" key="3">
    <source>
        <dbReference type="SAM" id="SignalP"/>
    </source>
</evidence>
<evidence type="ECO:0008006" key="6">
    <source>
        <dbReference type="Google" id="ProtNLM"/>
    </source>
</evidence>
<protein>
    <recommendedName>
        <fullName evidence="6">Secreted protein</fullName>
    </recommendedName>
</protein>
<sequence length="791" mass="83374">MKPISHMRFLLALLSSVLLLAGSVFAYPLLGSTPAAATSASAAGSAGSGSTDAEGNSPDGTTSSGDDVSITLDEVTPWVDEKGTLTVRGTITNPTDQAISNPDLHLAMSTDKLDAGRRIENWKTDQSQNRTIADLEENGPDARKKAKESGEATDPMTTVDADFDDEIAAGSTSEFTISVPAEQLGLRKSSPVSNWGPRGLSVQVGDSTGRLASAVGFSTWYPSPEFDKTKVSMLAPVTLPDHTTDGIIDPDQLEKAIGKGGSLSAIMKVLNTPGIGIALDPRIIASFESALAELPSENDGAGSEETEKPSPEGSESATTGPDAHETDPDANSNDQDSADGLSAEEAEADAEQRKLLDAWYHDFLEEAESHTVIALPYGDPDQASLVDSDLKSLGAFAQKQRSLVTDVLPEAKTDIAWPIAGSAQRDQLKDFAEAGDETVILSNAQQPSLSGVHDDAHSTTRIGSDGQSSINTLISDSALAQQSAQIIGSPHPASGISELVATTAAIQAESPYRTRHLLLPMPRTAASVNWEKTVEAVADAPWVDPSGVDELLATDVAPRGLLQPPKDPKSIGTKAVASLAQTRATQKEFNSVFSDPGSANTRLDRELLSCTSVAWTLGGNAKRCADDAQAANEKMRNSIYLEKGSSVLLVTGEETTIPVTIVNDSPADATMSIRMKAKTPQLRAEPTETVVVPAQETMRVDVPVEGIANADVPTTIEMIAADDFVLPNSETLLVRVRADWENIGTAVVGLGLTAVFVIGLIKTISRGRRKIPEQQLADAMARAKNDESESR</sequence>
<feature type="chain" id="PRO_5039201889" description="Secreted protein" evidence="3">
    <location>
        <begin position="27"/>
        <end position="791"/>
    </location>
</feature>
<keyword evidence="2" id="KW-0812">Transmembrane</keyword>
<dbReference type="Proteomes" id="UP000199700">
    <property type="component" value="Chromosome"/>
</dbReference>
<name>A0A1H1S063_BRESA</name>
<feature type="compositionally biased region" description="Low complexity" evidence="1">
    <location>
        <begin position="39"/>
        <end position="51"/>
    </location>
</feature>
<feature type="transmembrane region" description="Helical" evidence="2">
    <location>
        <begin position="743"/>
        <end position="761"/>
    </location>
</feature>
<organism evidence="4 5">
    <name type="scientific">Brevibacterium sandarakinum</name>
    <dbReference type="NCBI Taxonomy" id="629680"/>
    <lineage>
        <taxon>Bacteria</taxon>
        <taxon>Bacillati</taxon>
        <taxon>Actinomycetota</taxon>
        <taxon>Actinomycetes</taxon>
        <taxon>Micrococcales</taxon>
        <taxon>Brevibacteriaceae</taxon>
        <taxon>Brevibacterium</taxon>
    </lineage>
</organism>
<dbReference type="InterPro" id="IPR046112">
    <property type="entry name" value="DUF6049"/>
</dbReference>
<evidence type="ECO:0000313" key="5">
    <source>
        <dbReference type="Proteomes" id="UP000199700"/>
    </source>
</evidence>
<dbReference type="EMBL" id="LT629739">
    <property type="protein sequence ID" value="SDS40629.1"/>
    <property type="molecule type" value="Genomic_DNA"/>
</dbReference>
<dbReference type="RefSeq" id="WP_092105165.1">
    <property type="nucleotide sequence ID" value="NZ_LT629739.1"/>
</dbReference>
<dbReference type="AlphaFoldDB" id="A0A1H1S063"/>
<feature type="region of interest" description="Disordered" evidence="1">
    <location>
        <begin position="294"/>
        <end position="350"/>
    </location>
</feature>
<evidence type="ECO:0000313" key="4">
    <source>
        <dbReference type="EMBL" id="SDS40629.1"/>
    </source>
</evidence>
<keyword evidence="2" id="KW-1133">Transmembrane helix</keyword>
<accession>A0A1H1S063</accession>
<keyword evidence="5" id="KW-1185">Reference proteome</keyword>
<keyword evidence="3" id="KW-0732">Signal</keyword>
<reference evidence="4" key="1">
    <citation type="submission" date="2016-10" db="EMBL/GenBank/DDBJ databases">
        <authorList>
            <person name="Varghese N."/>
            <person name="Submissions S."/>
        </authorList>
    </citation>
    <scope>NUCLEOTIDE SEQUENCE [LARGE SCALE GENOMIC DNA]</scope>
    <source>
        <strain evidence="4">DSM 22082</strain>
    </source>
</reference>
<feature type="region of interest" description="Disordered" evidence="1">
    <location>
        <begin position="39"/>
        <end position="69"/>
    </location>
</feature>
<feature type="region of interest" description="Disordered" evidence="1">
    <location>
        <begin position="129"/>
        <end position="158"/>
    </location>
</feature>
<feature type="signal peptide" evidence="3">
    <location>
        <begin position="1"/>
        <end position="26"/>
    </location>
</feature>
<dbReference type="OrthoDB" id="3267347at2"/>
<evidence type="ECO:0000256" key="1">
    <source>
        <dbReference type="SAM" id="MobiDB-lite"/>
    </source>
</evidence>
<gene>
    <name evidence="4" type="ORF">SAMN04489751_1942</name>
</gene>
<dbReference type="STRING" id="629680.SAMN04489751_1942"/>
<evidence type="ECO:0000256" key="2">
    <source>
        <dbReference type="SAM" id="Phobius"/>
    </source>
</evidence>